<dbReference type="SUPFAM" id="SSF143120">
    <property type="entry name" value="YefM-like"/>
    <property type="match status" value="1"/>
</dbReference>
<dbReference type="OrthoDB" id="33091at2"/>
<evidence type="ECO:0000256" key="1">
    <source>
        <dbReference type="ARBA" id="ARBA00009981"/>
    </source>
</evidence>
<evidence type="ECO:0000313" key="2">
    <source>
        <dbReference type="EMBL" id="KZB80728.1"/>
    </source>
</evidence>
<reference evidence="2 4" key="1">
    <citation type="submission" date="2015-12" db="EMBL/GenBank/DDBJ databases">
        <title>Amycolatopsis regifaucium genome sequencing and assembly.</title>
        <authorList>
            <person name="Mayilraj S."/>
        </authorList>
    </citation>
    <scope>NUCLEOTIDE SEQUENCE [LARGE SCALE GENOMIC DNA]</scope>
    <source>
        <strain evidence="2 4">GY080</strain>
    </source>
</reference>
<comment type="similarity">
    <text evidence="1">Belongs to the phD/YefM antitoxin family.</text>
</comment>
<comment type="caution">
    <text evidence="2">The sequence shown here is derived from an EMBL/GenBank/DDBJ whole genome shotgun (WGS) entry which is preliminary data.</text>
</comment>
<name>A0A154M7X3_9PSEU</name>
<dbReference type="Gene3D" id="3.40.1620.10">
    <property type="entry name" value="YefM-like domain"/>
    <property type="match status" value="1"/>
</dbReference>
<accession>A0A154M7X3</accession>
<evidence type="ECO:0000313" key="5">
    <source>
        <dbReference type="Proteomes" id="UP000186883"/>
    </source>
</evidence>
<dbReference type="Proteomes" id="UP000076321">
    <property type="component" value="Unassembled WGS sequence"/>
</dbReference>
<dbReference type="EMBL" id="LOBU02000013">
    <property type="protein sequence ID" value="OKA07736.1"/>
    <property type="molecule type" value="Genomic_DNA"/>
</dbReference>
<reference evidence="3 5" key="2">
    <citation type="submission" date="2016-11" db="EMBL/GenBank/DDBJ databases">
        <title>Genome sequencing of Amycolatopsis regifaucium.</title>
        <authorList>
            <person name="Mayilraj S."/>
            <person name="Kaur N."/>
        </authorList>
    </citation>
    <scope>NUCLEOTIDE SEQUENCE [LARGE SCALE GENOMIC DNA]</scope>
    <source>
        <strain evidence="3 5">GY080</strain>
    </source>
</reference>
<dbReference type="NCBIfam" id="TIGR01552">
    <property type="entry name" value="phd_fam"/>
    <property type="match status" value="1"/>
</dbReference>
<dbReference type="AlphaFoldDB" id="A0A154M7X3"/>
<proteinExistence type="inferred from homology"/>
<evidence type="ECO:0000313" key="3">
    <source>
        <dbReference type="EMBL" id="OKA07736.1"/>
    </source>
</evidence>
<gene>
    <name evidence="3" type="ORF">ATP06_0218190</name>
    <name evidence="2" type="ORF">AVL48_12255</name>
</gene>
<dbReference type="InterPro" id="IPR036165">
    <property type="entry name" value="YefM-like_sf"/>
</dbReference>
<dbReference type="EMBL" id="LQCI01000045">
    <property type="protein sequence ID" value="KZB80728.1"/>
    <property type="molecule type" value="Genomic_DNA"/>
</dbReference>
<sequence length="88" mass="9785">MSVQHEISQRDLRNRSGEIMDAVEHGETFTVTRSGSPIAQLVPLCRRHAVSRDQFATGSANAPLIDPDRFRADLDEAFEGEADDPYGR</sequence>
<protein>
    <submittedName>
        <fullName evidence="2">Prevent-host-death protein</fullName>
    </submittedName>
</protein>
<dbReference type="Proteomes" id="UP000186883">
    <property type="component" value="Unassembled WGS sequence"/>
</dbReference>
<keyword evidence="5" id="KW-1185">Reference proteome</keyword>
<evidence type="ECO:0000313" key="4">
    <source>
        <dbReference type="Proteomes" id="UP000076321"/>
    </source>
</evidence>
<organism evidence="2 4">
    <name type="scientific">Amycolatopsis regifaucium</name>
    <dbReference type="NCBI Taxonomy" id="546365"/>
    <lineage>
        <taxon>Bacteria</taxon>
        <taxon>Bacillati</taxon>
        <taxon>Actinomycetota</taxon>
        <taxon>Actinomycetes</taxon>
        <taxon>Pseudonocardiales</taxon>
        <taxon>Pseudonocardiaceae</taxon>
        <taxon>Amycolatopsis</taxon>
    </lineage>
</organism>
<dbReference type="RefSeq" id="WP_061980683.1">
    <property type="nucleotide sequence ID" value="NZ_FOPQ01000002.1"/>
</dbReference>